<comment type="subcellular location">
    <subcellularLocation>
        <location evidence="1">Cell membrane</location>
        <topology evidence="1">Multi-pass membrane protein</topology>
    </subcellularLocation>
</comment>
<feature type="transmembrane region" description="Helical" evidence="7">
    <location>
        <begin position="33"/>
        <end position="57"/>
    </location>
</feature>
<feature type="transmembrane region" description="Helical" evidence="7">
    <location>
        <begin position="406"/>
        <end position="426"/>
    </location>
</feature>
<proteinExistence type="inferred from homology"/>
<feature type="transmembrane region" description="Helical" evidence="7">
    <location>
        <begin position="276"/>
        <end position="296"/>
    </location>
</feature>
<comment type="caution">
    <text evidence="8">The sequence shown here is derived from an EMBL/GenBank/DDBJ whole genome shotgun (WGS) entry which is preliminary data.</text>
</comment>
<feature type="transmembrane region" description="Helical" evidence="7">
    <location>
        <begin position="376"/>
        <end position="394"/>
    </location>
</feature>
<feature type="transmembrane region" description="Helical" evidence="7">
    <location>
        <begin position="352"/>
        <end position="370"/>
    </location>
</feature>
<reference evidence="8 9" key="1">
    <citation type="journal article" date="2013" name="Genome Announc.">
        <title>Draft Genome Sequence of Indibacter alkaliphilus Strain LW1T, Isolated from Lonar Lake, a Haloalkaline Lake in the Buldana District of Maharashtra, India.</title>
        <authorList>
            <person name="Singh A."/>
            <person name="Kumar Jangir P."/>
            <person name="Sharma R."/>
            <person name="Singh A."/>
            <person name="Kumar Pinnaka A."/>
            <person name="Shivaji S."/>
        </authorList>
    </citation>
    <scope>NUCLEOTIDE SEQUENCE [LARGE SCALE GENOMIC DNA]</scope>
    <source>
        <strain evidence="9">CCUG 57479 / KCTC 22604 / LW1</strain>
    </source>
</reference>
<sequence length="471" mass="53592">MVWSSLQVFVNRSFGFVIKLVLARILAPTEFGLVGMAVVFTSFVEVLNDLGIAAALVQRKEEKLTEKHFHTAFWTGVAWSIVTYFVMVFLVAPFAVNFYTEPLLGKIIPVLSLGILSSPVNLVHRAQLTRKMDFKKLAFINNFSSIFSGILSLILAFLGAGVWSLVFNSVATFIIAMPMYFNATKWRPKIIWDKDAFKDVFGFGVYTTGTNLFNNLMNKLDYLLIGKLVSAAALGNYTLAFVLTDTFRSQVMGIINKVMYPVYGRVQDDKQALKKFYIMVVKFNSLIIFPMMWIFILEGEGIILTFFGEKWIDTIVPLQILSGSILFHMMVNSNTMVIRGMGKPKLELQLQFFKSIFLYVPVLSVMIYFYGILGAAWAFFIIKFISIFIVQYYLKKLIDYTFKDLFEAMREVVLVSLIAVVAALVIKSLFSINFAINAILFMAIYVGGIYFLMGRELRNMIKNFKSKKLVF</sequence>
<comment type="similarity">
    <text evidence="2">Belongs to the polysaccharide synthase family.</text>
</comment>
<dbReference type="eggNOG" id="COG2244">
    <property type="taxonomic scope" value="Bacteria"/>
</dbReference>
<dbReference type="RefSeq" id="WP_009033450.1">
    <property type="nucleotide sequence ID" value="NZ_ALWO02000037.1"/>
</dbReference>
<feature type="transmembrane region" description="Helical" evidence="7">
    <location>
        <begin position="432"/>
        <end position="453"/>
    </location>
</feature>
<feature type="transmembrane region" description="Helical" evidence="7">
    <location>
        <begin position="69"/>
        <end position="95"/>
    </location>
</feature>
<dbReference type="GO" id="GO:0005886">
    <property type="term" value="C:plasma membrane"/>
    <property type="evidence" value="ECO:0007669"/>
    <property type="project" value="UniProtKB-SubCell"/>
</dbReference>
<organism evidence="8 9">
    <name type="scientific">Indibacter alkaliphilus (strain CCUG 57479 / KCTC 22604 / LW1)</name>
    <dbReference type="NCBI Taxonomy" id="1189612"/>
    <lineage>
        <taxon>Bacteria</taxon>
        <taxon>Pseudomonadati</taxon>
        <taxon>Bacteroidota</taxon>
        <taxon>Cytophagia</taxon>
        <taxon>Cytophagales</taxon>
        <taxon>Cyclobacteriaceae</taxon>
    </lineage>
</organism>
<keyword evidence="4 7" id="KW-0812">Transmembrane</keyword>
<evidence type="ECO:0000256" key="3">
    <source>
        <dbReference type="ARBA" id="ARBA00022475"/>
    </source>
</evidence>
<protein>
    <submittedName>
        <fullName evidence="8">Lipopolysaccharide biosynthesis protein</fullName>
    </submittedName>
</protein>
<evidence type="ECO:0000256" key="6">
    <source>
        <dbReference type="ARBA" id="ARBA00023136"/>
    </source>
</evidence>
<keyword evidence="9" id="KW-1185">Reference proteome</keyword>
<dbReference type="CDD" id="cd13127">
    <property type="entry name" value="MATE_tuaB_like"/>
    <property type="match status" value="1"/>
</dbReference>
<evidence type="ECO:0000256" key="2">
    <source>
        <dbReference type="ARBA" id="ARBA00007430"/>
    </source>
</evidence>
<feature type="transmembrane region" description="Helical" evidence="7">
    <location>
        <begin position="138"/>
        <end position="157"/>
    </location>
</feature>
<keyword evidence="5 7" id="KW-1133">Transmembrane helix</keyword>
<dbReference type="Pfam" id="PF13440">
    <property type="entry name" value="Polysacc_synt_3"/>
    <property type="match status" value="1"/>
</dbReference>
<gene>
    <name evidence="8" type="ORF">A33Q_3046</name>
</gene>
<keyword evidence="3" id="KW-1003">Cell membrane</keyword>
<dbReference type="STRING" id="1189612.A33Q_3046"/>
<evidence type="ECO:0000256" key="1">
    <source>
        <dbReference type="ARBA" id="ARBA00004651"/>
    </source>
</evidence>
<feature type="transmembrane region" description="Helical" evidence="7">
    <location>
        <begin position="107"/>
        <end position="126"/>
    </location>
</feature>
<dbReference type="PANTHER" id="PTHR30250:SF10">
    <property type="entry name" value="LIPOPOLYSACCHARIDE BIOSYNTHESIS PROTEIN WZXC"/>
    <property type="match status" value="1"/>
</dbReference>
<name>S2D9W4_INDAL</name>
<dbReference type="AlphaFoldDB" id="S2D9W4"/>
<evidence type="ECO:0000313" key="9">
    <source>
        <dbReference type="Proteomes" id="UP000006073"/>
    </source>
</evidence>
<dbReference type="PANTHER" id="PTHR30250">
    <property type="entry name" value="PST FAMILY PREDICTED COLANIC ACID TRANSPORTER"/>
    <property type="match status" value="1"/>
</dbReference>
<evidence type="ECO:0000256" key="4">
    <source>
        <dbReference type="ARBA" id="ARBA00022692"/>
    </source>
</evidence>
<feature type="transmembrane region" description="Helical" evidence="7">
    <location>
        <begin position="311"/>
        <end position="331"/>
    </location>
</feature>
<evidence type="ECO:0000256" key="5">
    <source>
        <dbReference type="ARBA" id="ARBA00022989"/>
    </source>
</evidence>
<dbReference type="InterPro" id="IPR050833">
    <property type="entry name" value="Poly_Biosynth_Transport"/>
</dbReference>
<accession>S2D9W4</accession>
<evidence type="ECO:0000256" key="7">
    <source>
        <dbReference type="SAM" id="Phobius"/>
    </source>
</evidence>
<keyword evidence="6 7" id="KW-0472">Membrane</keyword>
<dbReference type="EMBL" id="ALWO02000037">
    <property type="protein sequence ID" value="EOZ95684.1"/>
    <property type="molecule type" value="Genomic_DNA"/>
</dbReference>
<dbReference type="Proteomes" id="UP000006073">
    <property type="component" value="Unassembled WGS sequence"/>
</dbReference>
<evidence type="ECO:0000313" key="8">
    <source>
        <dbReference type="EMBL" id="EOZ95684.1"/>
    </source>
</evidence>